<dbReference type="Pfam" id="PF24088">
    <property type="entry name" value="DUF7373"/>
    <property type="match status" value="1"/>
</dbReference>
<dbReference type="InterPro" id="IPR056463">
    <property type="entry name" value="DUF7373_C"/>
</dbReference>
<keyword evidence="5" id="KW-1185">Reference proteome</keyword>
<gene>
    <name evidence="4" type="ORF">MARA_02750</name>
</gene>
<sequence length="426" mass="44929">MKTTVAVLKVATAVGACVGLIAGCSPTTTPGKPTTAAQAPDSGAIVALMDTGTYDTAASRPFGAAGDDVAGANLLEAQRMADFVLGPWEVDAELKSMPGALALGLIGPIPSIKLMRDNGAFKEDLIAVADRHRFITGFSTVRQSPEKTGQPRSLHNVVLRFPDPAAAEAAAVEMAAAESSRPGQPPVEPVAVNSTPEARAMSSTLPDKIRKVVSFTAHGPFVLYQEAQTAEAFLGTSAINLVDGLLITQKRRIDEFAPTDPAAMRDLPLDPSGQLLARTLSAPDNRAPFIIGVWNSRGWLHFEDDPLLASSLFNTAGVDFVGQRLATVYQAANSDGASRVADGLDQQIGSLANVQAIEGVPGLPAAKCFKRKQAALPGTAPITWQRVYWQFKCVATADRYAYTTFSDTVGDVRQQAAAQYRILAGQ</sequence>
<keyword evidence="1" id="KW-0732">Signal</keyword>
<proteinExistence type="predicted"/>
<evidence type="ECO:0008006" key="6">
    <source>
        <dbReference type="Google" id="ProtNLM"/>
    </source>
</evidence>
<dbReference type="EMBL" id="AP022592">
    <property type="protein sequence ID" value="BBY46845.1"/>
    <property type="molecule type" value="Genomic_DNA"/>
</dbReference>
<dbReference type="Pfam" id="PF24092">
    <property type="entry name" value="DUF7373_C"/>
    <property type="match status" value="1"/>
</dbReference>
<feature type="signal peptide" evidence="1">
    <location>
        <begin position="1"/>
        <end position="22"/>
    </location>
</feature>
<organism evidence="4 5">
    <name type="scientific">Mycolicibacterium arabiense</name>
    <dbReference type="NCBI Taxonomy" id="1286181"/>
    <lineage>
        <taxon>Bacteria</taxon>
        <taxon>Bacillati</taxon>
        <taxon>Actinomycetota</taxon>
        <taxon>Actinomycetes</taxon>
        <taxon>Mycobacteriales</taxon>
        <taxon>Mycobacteriaceae</taxon>
        <taxon>Mycolicibacterium</taxon>
    </lineage>
</organism>
<dbReference type="Proteomes" id="UP000467428">
    <property type="component" value="Plasmid pJCM18538"/>
</dbReference>
<keyword evidence="4" id="KW-0614">Plasmid</keyword>
<dbReference type="InterPro" id="IPR055797">
    <property type="entry name" value="DUF7373"/>
</dbReference>
<dbReference type="PROSITE" id="PS51257">
    <property type="entry name" value="PROKAR_LIPOPROTEIN"/>
    <property type="match status" value="1"/>
</dbReference>
<feature type="chain" id="PRO_5039473761" description="ABC transporter substrate-binding protein" evidence="1">
    <location>
        <begin position="23"/>
        <end position="426"/>
    </location>
</feature>
<feature type="domain" description="DUF7373" evidence="2">
    <location>
        <begin position="68"/>
        <end position="269"/>
    </location>
</feature>
<feature type="domain" description="DUF7373" evidence="3">
    <location>
        <begin position="275"/>
        <end position="424"/>
    </location>
</feature>
<evidence type="ECO:0000313" key="4">
    <source>
        <dbReference type="EMBL" id="BBY46845.1"/>
    </source>
</evidence>
<accession>A0A7I7RST4</accession>
<protein>
    <recommendedName>
        <fullName evidence="6">ABC transporter substrate-binding protein</fullName>
    </recommendedName>
</protein>
<evidence type="ECO:0000256" key="1">
    <source>
        <dbReference type="SAM" id="SignalP"/>
    </source>
</evidence>
<dbReference type="KEGG" id="marz:MARA_02750"/>
<name>A0A7I7RST4_9MYCO</name>
<evidence type="ECO:0000259" key="2">
    <source>
        <dbReference type="Pfam" id="PF24088"/>
    </source>
</evidence>
<reference evidence="4 5" key="1">
    <citation type="journal article" date="2019" name="Emerg. Microbes Infect.">
        <title>Comprehensive subspecies identification of 175 nontuberculous mycobacteria species based on 7547 genomic profiles.</title>
        <authorList>
            <person name="Matsumoto Y."/>
            <person name="Kinjo T."/>
            <person name="Motooka D."/>
            <person name="Nabeya D."/>
            <person name="Jung N."/>
            <person name="Uechi K."/>
            <person name="Horii T."/>
            <person name="Iida T."/>
            <person name="Fujita J."/>
            <person name="Nakamura S."/>
        </authorList>
    </citation>
    <scope>NUCLEOTIDE SEQUENCE [LARGE SCALE GENOMIC DNA]</scope>
    <source>
        <strain evidence="4 5">JCM 18538</strain>
        <plasmid evidence="4">pJCM18538</plasmid>
    </source>
</reference>
<evidence type="ECO:0000313" key="5">
    <source>
        <dbReference type="Proteomes" id="UP000467428"/>
    </source>
</evidence>
<geneLocation type="plasmid" evidence="4">
    <name>pJCM18538</name>
</geneLocation>
<dbReference type="AlphaFoldDB" id="A0A7I7RST4"/>
<evidence type="ECO:0000259" key="3">
    <source>
        <dbReference type="Pfam" id="PF24092"/>
    </source>
</evidence>
<dbReference type="RefSeq" id="WP_163916482.1">
    <property type="nucleotide sequence ID" value="NZ_AP022592.1"/>
</dbReference>